<dbReference type="AlphaFoldDB" id="A0A918XQE5"/>
<dbReference type="Proteomes" id="UP000630353">
    <property type="component" value="Unassembled WGS sequence"/>
</dbReference>
<dbReference type="Gene3D" id="3.90.1150.30">
    <property type="match status" value="1"/>
</dbReference>
<dbReference type="InterPro" id="IPR058532">
    <property type="entry name" value="YjbR/MT2646/Rv2570-like"/>
</dbReference>
<dbReference type="PANTHER" id="PTHR35145:SF1">
    <property type="entry name" value="CYTOPLASMIC PROTEIN"/>
    <property type="match status" value="1"/>
</dbReference>
<accession>A0A918XQE5</accession>
<evidence type="ECO:0000313" key="2">
    <source>
        <dbReference type="EMBL" id="GHD45965.1"/>
    </source>
</evidence>
<proteinExistence type="predicted"/>
<reference evidence="2" key="1">
    <citation type="journal article" date="2014" name="Int. J. Syst. Evol. Microbiol.">
        <title>Complete genome sequence of Corynebacterium casei LMG S-19264T (=DSM 44701T), isolated from a smear-ripened cheese.</title>
        <authorList>
            <consortium name="US DOE Joint Genome Institute (JGI-PGF)"/>
            <person name="Walter F."/>
            <person name="Albersmeier A."/>
            <person name="Kalinowski J."/>
            <person name="Ruckert C."/>
        </authorList>
    </citation>
    <scope>NUCLEOTIDE SEQUENCE</scope>
    <source>
        <strain evidence="2">KCTC 42651</strain>
    </source>
</reference>
<organism evidence="2 3">
    <name type="scientific">Thalassobaculum fulvum</name>
    <dbReference type="NCBI Taxonomy" id="1633335"/>
    <lineage>
        <taxon>Bacteria</taxon>
        <taxon>Pseudomonadati</taxon>
        <taxon>Pseudomonadota</taxon>
        <taxon>Alphaproteobacteria</taxon>
        <taxon>Rhodospirillales</taxon>
        <taxon>Thalassobaculaceae</taxon>
        <taxon>Thalassobaculum</taxon>
    </lineage>
</organism>
<gene>
    <name evidence="2" type="ORF">GCM10017083_14610</name>
</gene>
<evidence type="ECO:0008006" key="4">
    <source>
        <dbReference type="Google" id="ProtNLM"/>
    </source>
</evidence>
<dbReference type="InterPro" id="IPR038056">
    <property type="entry name" value="YjbR-like_sf"/>
</dbReference>
<comment type="caution">
    <text evidence="2">The sequence shown here is derived from an EMBL/GenBank/DDBJ whole genome shotgun (WGS) entry which is preliminary data.</text>
</comment>
<dbReference type="SUPFAM" id="SSF142906">
    <property type="entry name" value="YjbR-like"/>
    <property type="match status" value="1"/>
</dbReference>
<protein>
    <recommendedName>
        <fullName evidence="4">MmcQ/YjbR family DNA-binding protein</fullName>
    </recommendedName>
</protein>
<dbReference type="PANTHER" id="PTHR35145">
    <property type="entry name" value="CYTOPLASMIC PROTEIN-RELATED"/>
    <property type="match status" value="1"/>
</dbReference>
<dbReference type="EMBL" id="BMZS01000003">
    <property type="protein sequence ID" value="GHD45965.1"/>
    <property type="molecule type" value="Genomic_DNA"/>
</dbReference>
<dbReference type="InterPro" id="IPR007351">
    <property type="entry name" value="YjbR"/>
</dbReference>
<evidence type="ECO:0000256" key="1">
    <source>
        <dbReference type="SAM" id="MobiDB-lite"/>
    </source>
</evidence>
<dbReference type="RefSeq" id="WP_229836600.1">
    <property type="nucleotide sequence ID" value="NZ_BMZS01000003.1"/>
</dbReference>
<keyword evidence="3" id="KW-1185">Reference proteome</keyword>
<name>A0A918XQE5_9PROT</name>
<evidence type="ECO:0000313" key="3">
    <source>
        <dbReference type="Proteomes" id="UP000630353"/>
    </source>
</evidence>
<sequence length="146" mass="16537">MTHPDMNHPDMTHPDMNHPDMTHPDMTYDEFNAFCASLPATTHVVQWGGSDVWKVGGKVFAIGGWDGGGQPRYTFKVSDIAYEFLKEQPGLRPAPYLASRGMKWIQHHDRPGLAPDELRDYIRESHRIVAGGLTRKLRRELGLEQA</sequence>
<dbReference type="Pfam" id="PF04237">
    <property type="entry name" value="YjbR"/>
    <property type="match status" value="1"/>
</dbReference>
<reference evidence="2" key="2">
    <citation type="submission" date="2020-09" db="EMBL/GenBank/DDBJ databases">
        <authorList>
            <person name="Sun Q."/>
            <person name="Kim S."/>
        </authorList>
    </citation>
    <scope>NUCLEOTIDE SEQUENCE</scope>
    <source>
        <strain evidence="2">KCTC 42651</strain>
    </source>
</reference>
<feature type="region of interest" description="Disordered" evidence="1">
    <location>
        <begin position="1"/>
        <end position="21"/>
    </location>
</feature>